<feature type="compositionally biased region" description="Basic and acidic residues" evidence="1">
    <location>
        <begin position="1"/>
        <end position="27"/>
    </location>
</feature>
<dbReference type="SUPFAM" id="SSF50978">
    <property type="entry name" value="WD40 repeat-like"/>
    <property type="match status" value="1"/>
</dbReference>
<dbReference type="Gene3D" id="2.130.10.10">
    <property type="entry name" value="YVTN repeat-like/Quinoprotein amine dehydrogenase"/>
    <property type="match status" value="1"/>
</dbReference>
<dbReference type="InterPro" id="IPR036322">
    <property type="entry name" value="WD40_repeat_dom_sf"/>
</dbReference>
<evidence type="ECO:0000256" key="1">
    <source>
        <dbReference type="SAM" id="MobiDB-lite"/>
    </source>
</evidence>
<sequence>MWMDRKVENMSSLEMRRNSNASEHEESNSLGNLNSDRIKKKKKNIEDLMALRQMKAFQNSRLHFGGVLGSVGTSLTTSELQPYLERTILKHELDATYGKHGVTKAAEHFTSLSKKLQRPNNGEEVEVQRKEFIDKLNQRRKSKLNANRTLRLRKQQILVDKQLELSQHTSYISEDTLGENLPKLIFETKKNLPAMEQSLKLMKLKHARDLSTTTTNLIRSRSFEDFLLTHKHEVEVVQWILNLVIENVSKQCASSNLADAQLLELLLLSDQEQHDELQLQLIRSDVALDILNEIITDTCATLTKNFCEECIHLAQIAFVFSEDAFINGVLASVKKSKKPPEKKLESSFLSIKSSRNYFRHDIWSHTQPTKKEELSLQMPTSEATPAPVFLDATVDSEIISSEKASPKLETKFGNSSDMLRYFNSESAFWKDMLVETTTSSISKLTLKVSYSCITSDHSLLAIGSSRGDILIYNMTWDPPYLACCVSYDGKYDDPIMSMDWTLDYSRLVSLSSKGCIIVWSVSLTPYVSVNNLISLDYEVSSTSFNSQQLSALCVLESSQGDLQFKQGNLIETVGGSSLPSLVSFHYGLSFAATQDSIILALTNGDIIKCNLFNIIQQHCTDNLMINAQSHGALAYVLGPPLKEQSKNKIGQELPAELFRYHKCPLLRVNFIKNTDGTMISIDSNFNICQWKEELKYVNSFGWFMPYRKCNLSFVEEILIPKGADQIIFEDIQALKKSVKGKKTKSKQVVEQERRQALKELQTMQILNISPWHTDELSDNLEEKNQVKKPSKFITRIYAPSDDHLFEASAGGAVFTVLTLIRDSGVLVKYALRTYESSTAPAIHLLHSALAPCGDRMYFMLLYDEHLPKVRKHVTFIDLDMKTMQLGLIGPIQININSETFDCCKEGNSAHFFLSRVVETSGTDYIISNIAGKLNVHSVLSGRKVAFVQPSKRLESEKEVGLILPSRLRKLDPGSYVMLLNPDGNMMHIVTLPLAEPRSSATASMLKIVSQDTESHSSVTLSYKTLFRVKKELEKSSLNQVEIGWHYHEQNSMMKGIWTCRHMPLRLYMMLMVNTVVDIAVARSTGQRITQEIRKKLWKNDWSRMQNYFKDSL</sequence>
<keyword evidence="3" id="KW-1185">Reference proteome</keyword>
<dbReference type="InterPro" id="IPR015943">
    <property type="entry name" value="WD40/YVTN_repeat-like_dom_sf"/>
</dbReference>
<name>A0ABP0GGR5_CLALP</name>
<gene>
    <name evidence="2" type="ORF">CVLEPA_LOCUS22641</name>
</gene>
<evidence type="ECO:0000313" key="2">
    <source>
        <dbReference type="EMBL" id="CAK8689989.1"/>
    </source>
</evidence>
<evidence type="ECO:0000313" key="3">
    <source>
        <dbReference type="Proteomes" id="UP001642483"/>
    </source>
</evidence>
<dbReference type="Proteomes" id="UP001642483">
    <property type="component" value="Unassembled WGS sequence"/>
</dbReference>
<reference evidence="2 3" key="1">
    <citation type="submission" date="2024-02" db="EMBL/GenBank/DDBJ databases">
        <authorList>
            <person name="Daric V."/>
            <person name="Darras S."/>
        </authorList>
    </citation>
    <scope>NUCLEOTIDE SEQUENCE [LARGE SCALE GENOMIC DNA]</scope>
</reference>
<proteinExistence type="predicted"/>
<accession>A0ABP0GGR5</accession>
<organism evidence="2 3">
    <name type="scientific">Clavelina lepadiformis</name>
    <name type="common">Light-bulb sea squirt</name>
    <name type="synonym">Ascidia lepadiformis</name>
    <dbReference type="NCBI Taxonomy" id="159417"/>
    <lineage>
        <taxon>Eukaryota</taxon>
        <taxon>Metazoa</taxon>
        <taxon>Chordata</taxon>
        <taxon>Tunicata</taxon>
        <taxon>Ascidiacea</taxon>
        <taxon>Aplousobranchia</taxon>
        <taxon>Clavelinidae</taxon>
        <taxon>Clavelina</taxon>
    </lineage>
</organism>
<feature type="region of interest" description="Disordered" evidence="1">
    <location>
        <begin position="1"/>
        <end position="38"/>
    </location>
</feature>
<dbReference type="EMBL" id="CAWYQH010000111">
    <property type="protein sequence ID" value="CAK8689989.1"/>
    <property type="molecule type" value="Genomic_DNA"/>
</dbReference>
<protein>
    <submittedName>
        <fullName evidence="2">Uncharacterized protein</fullName>
    </submittedName>
</protein>
<comment type="caution">
    <text evidence="2">The sequence shown here is derived from an EMBL/GenBank/DDBJ whole genome shotgun (WGS) entry which is preliminary data.</text>
</comment>